<accession>J3N1J6</accession>
<dbReference type="Gramene" id="OB10G13940.1">
    <property type="protein sequence ID" value="OB10G13940.1"/>
    <property type="gene ID" value="OB10G13940"/>
</dbReference>
<dbReference type="HOGENOM" id="CLU_2296028_0_0_1"/>
<keyword evidence="2" id="KW-1185">Reference proteome</keyword>
<evidence type="ECO:0000313" key="1">
    <source>
        <dbReference type="EnsemblPlants" id="OB10G13940.1"/>
    </source>
</evidence>
<reference evidence="1" key="2">
    <citation type="submission" date="2013-04" db="UniProtKB">
        <authorList>
            <consortium name="EnsemblPlants"/>
        </authorList>
    </citation>
    <scope>IDENTIFICATION</scope>
</reference>
<sequence length="101" mass="11586">MKKARHGFKILSVSATPCAGDYSAHCPQHGRRIVKWERRFACFLLAYRVSYLATEKGFCSHRNTSTTSPVGCSFFFFSFLFFKKTLFPVLTLVPWLNSCHP</sequence>
<organism evidence="1">
    <name type="scientific">Oryza brachyantha</name>
    <name type="common">malo sina</name>
    <dbReference type="NCBI Taxonomy" id="4533"/>
    <lineage>
        <taxon>Eukaryota</taxon>
        <taxon>Viridiplantae</taxon>
        <taxon>Streptophyta</taxon>
        <taxon>Embryophyta</taxon>
        <taxon>Tracheophyta</taxon>
        <taxon>Spermatophyta</taxon>
        <taxon>Magnoliopsida</taxon>
        <taxon>Liliopsida</taxon>
        <taxon>Poales</taxon>
        <taxon>Poaceae</taxon>
        <taxon>BOP clade</taxon>
        <taxon>Oryzoideae</taxon>
        <taxon>Oryzeae</taxon>
        <taxon>Oryzinae</taxon>
        <taxon>Oryza</taxon>
    </lineage>
</organism>
<dbReference type="EnsemblPlants" id="OB10G13940.1">
    <property type="protein sequence ID" value="OB10G13940.1"/>
    <property type="gene ID" value="OB10G13940"/>
</dbReference>
<dbReference type="Proteomes" id="UP000006038">
    <property type="component" value="Chromosome 10"/>
</dbReference>
<name>J3N1J6_ORYBR</name>
<proteinExistence type="predicted"/>
<dbReference type="AlphaFoldDB" id="J3N1J6"/>
<reference evidence="1" key="1">
    <citation type="journal article" date="2013" name="Nat. Commun.">
        <title>Whole-genome sequencing of Oryza brachyantha reveals mechanisms underlying Oryza genome evolution.</title>
        <authorList>
            <person name="Chen J."/>
            <person name="Huang Q."/>
            <person name="Gao D."/>
            <person name="Wang J."/>
            <person name="Lang Y."/>
            <person name="Liu T."/>
            <person name="Li B."/>
            <person name="Bai Z."/>
            <person name="Luis Goicoechea J."/>
            <person name="Liang C."/>
            <person name="Chen C."/>
            <person name="Zhang W."/>
            <person name="Sun S."/>
            <person name="Liao Y."/>
            <person name="Zhang X."/>
            <person name="Yang L."/>
            <person name="Song C."/>
            <person name="Wang M."/>
            <person name="Shi J."/>
            <person name="Liu G."/>
            <person name="Liu J."/>
            <person name="Zhou H."/>
            <person name="Zhou W."/>
            <person name="Yu Q."/>
            <person name="An N."/>
            <person name="Chen Y."/>
            <person name="Cai Q."/>
            <person name="Wang B."/>
            <person name="Liu B."/>
            <person name="Min J."/>
            <person name="Huang Y."/>
            <person name="Wu H."/>
            <person name="Li Z."/>
            <person name="Zhang Y."/>
            <person name="Yin Y."/>
            <person name="Song W."/>
            <person name="Jiang J."/>
            <person name="Jackson S.A."/>
            <person name="Wing R.A."/>
            <person name="Wang J."/>
            <person name="Chen M."/>
        </authorList>
    </citation>
    <scope>NUCLEOTIDE SEQUENCE [LARGE SCALE GENOMIC DNA]</scope>
    <source>
        <strain evidence="1">cv. IRGC 101232</strain>
    </source>
</reference>
<evidence type="ECO:0000313" key="2">
    <source>
        <dbReference type="Proteomes" id="UP000006038"/>
    </source>
</evidence>
<protein>
    <submittedName>
        <fullName evidence="1">Uncharacterized protein</fullName>
    </submittedName>
</protein>